<comment type="caution">
    <text evidence="2">The sequence shown here is derived from an EMBL/GenBank/DDBJ whole genome shotgun (WGS) entry which is preliminary data.</text>
</comment>
<evidence type="ECO:0000313" key="3">
    <source>
        <dbReference type="Proteomes" id="UP000789901"/>
    </source>
</evidence>
<keyword evidence="3" id="KW-1185">Reference proteome</keyword>
<organism evidence="2 3">
    <name type="scientific">Gigaspora margarita</name>
    <dbReference type="NCBI Taxonomy" id="4874"/>
    <lineage>
        <taxon>Eukaryota</taxon>
        <taxon>Fungi</taxon>
        <taxon>Fungi incertae sedis</taxon>
        <taxon>Mucoromycota</taxon>
        <taxon>Glomeromycotina</taxon>
        <taxon>Glomeromycetes</taxon>
        <taxon>Diversisporales</taxon>
        <taxon>Gigasporaceae</taxon>
        <taxon>Gigaspora</taxon>
    </lineage>
</organism>
<protein>
    <submittedName>
        <fullName evidence="2">6376_t:CDS:1</fullName>
    </submittedName>
</protein>
<gene>
    <name evidence="2" type="ORF">GMARGA_LOCUS19205</name>
</gene>
<dbReference type="Proteomes" id="UP000789901">
    <property type="component" value="Unassembled WGS sequence"/>
</dbReference>
<proteinExistence type="predicted"/>
<reference evidence="2 3" key="1">
    <citation type="submission" date="2021-06" db="EMBL/GenBank/DDBJ databases">
        <authorList>
            <person name="Kallberg Y."/>
            <person name="Tangrot J."/>
            <person name="Rosling A."/>
        </authorList>
    </citation>
    <scope>NUCLEOTIDE SEQUENCE [LARGE SCALE GENOMIC DNA]</scope>
    <source>
        <strain evidence="2 3">120-4 pot B 10/14</strain>
    </source>
</reference>
<feature type="compositionally biased region" description="Basic residues" evidence="1">
    <location>
        <begin position="1"/>
        <end position="24"/>
    </location>
</feature>
<feature type="region of interest" description="Disordered" evidence="1">
    <location>
        <begin position="1"/>
        <end position="45"/>
    </location>
</feature>
<accession>A0ABN7VKN1</accession>
<dbReference type="EMBL" id="CAJVQB010015848">
    <property type="protein sequence ID" value="CAG8776992.1"/>
    <property type="molecule type" value="Genomic_DNA"/>
</dbReference>
<name>A0ABN7VKN1_GIGMA</name>
<sequence>MYRKGKPRTKKEKHKTKYHKVVPGRKKDYIKDKPHNKQTKEYSKEEKGDAFARMLAARATKFEKIKKKHEYQKYQEYLKAKQVYFASIQEYQKPRKKEASNLKAILEDSKEEIQFFLKRNLYTIQNLLPNNYTL</sequence>
<evidence type="ECO:0000256" key="1">
    <source>
        <dbReference type="SAM" id="MobiDB-lite"/>
    </source>
</evidence>
<evidence type="ECO:0000313" key="2">
    <source>
        <dbReference type="EMBL" id="CAG8776992.1"/>
    </source>
</evidence>
<feature type="compositionally biased region" description="Basic and acidic residues" evidence="1">
    <location>
        <begin position="25"/>
        <end position="45"/>
    </location>
</feature>